<keyword evidence="5" id="KW-0561">Oxygen transport</keyword>
<feature type="domain" description="Chromo" evidence="10">
    <location>
        <begin position="212"/>
        <end position="259"/>
    </location>
</feature>
<dbReference type="InterPro" id="IPR000953">
    <property type="entry name" value="Chromo/chromo_shadow_dom"/>
</dbReference>
<dbReference type="InterPro" id="IPR050056">
    <property type="entry name" value="Hemoglobin_oxygen_transport"/>
</dbReference>
<keyword evidence="3" id="KW-0813">Transport</keyword>
<dbReference type="InterPro" id="IPR000971">
    <property type="entry name" value="Globin"/>
</dbReference>
<dbReference type="Proteomes" id="UP001176940">
    <property type="component" value="Unassembled WGS sequence"/>
</dbReference>
<feature type="region of interest" description="Disordered" evidence="8">
    <location>
        <begin position="260"/>
        <end position="280"/>
    </location>
</feature>
<dbReference type="SUPFAM" id="SSF46458">
    <property type="entry name" value="Globin-like"/>
    <property type="match status" value="1"/>
</dbReference>
<dbReference type="SUPFAM" id="SSF54160">
    <property type="entry name" value="Chromo domain-like"/>
    <property type="match status" value="1"/>
</dbReference>
<evidence type="ECO:0000256" key="6">
    <source>
        <dbReference type="ARBA" id="ARBA00022723"/>
    </source>
</evidence>
<keyword evidence="4" id="KW-0349">Heme</keyword>
<evidence type="ECO:0000256" key="5">
    <source>
        <dbReference type="ARBA" id="ARBA00022621"/>
    </source>
</evidence>
<dbReference type="Gene3D" id="2.40.50.40">
    <property type="match status" value="1"/>
</dbReference>
<dbReference type="InterPro" id="IPR002339">
    <property type="entry name" value="Hemoglobin_pi"/>
</dbReference>
<dbReference type="CDD" id="cd00024">
    <property type="entry name" value="CD_CSD"/>
    <property type="match status" value="1"/>
</dbReference>
<dbReference type="SMART" id="SM00298">
    <property type="entry name" value="CHROMO"/>
    <property type="match status" value="1"/>
</dbReference>
<evidence type="ECO:0000259" key="11">
    <source>
        <dbReference type="PROSITE" id="PS50994"/>
    </source>
</evidence>
<comment type="subcellular location">
    <subcellularLocation>
        <location evidence="1">Nucleus</location>
    </subcellularLocation>
</comment>
<proteinExistence type="inferred from homology"/>
<dbReference type="InterPro" id="IPR023780">
    <property type="entry name" value="Chromo_domain"/>
</dbReference>
<evidence type="ECO:0000256" key="8">
    <source>
        <dbReference type="SAM" id="MobiDB-lite"/>
    </source>
</evidence>
<keyword evidence="13" id="KW-1185">Reference proteome</keyword>
<dbReference type="PROSITE" id="PS50013">
    <property type="entry name" value="CHROMO_2"/>
    <property type="match status" value="1"/>
</dbReference>
<dbReference type="InterPro" id="IPR012337">
    <property type="entry name" value="RNaseH-like_sf"/>
</dbReference>
<accession>A0ABN9LFY8</accession>
<dbReference type="PROSITE" id="PS50994">
    <property type="entry name" value="INTEGRASE"/>
    <property type="match status" value="1"/>
</dbReference>
<dbReference type="Gene3D" id="1.10.490.10">
    <property type="entry name" value="Globins"/>
    <property type="match status" value="1"/>
</dbReference>
<dbReference type="PANTHER" id="PTHR11442:SF8">
    <property type="entry name" value="HEMOGLOBIN SUBUNIT MU"/>
    <property type="match status" value="1"/>
</dbReference>
<dbReference type="InterPro" id="IPR002338">
    <property type="entry name" value="Hemoglobin_a-typ"/>
</dbReference>
<dbReference type="PRINTS" id="PR00815">
    <property type="entry name" value="PIHAEM"/>
</dbReference>
<evidence type="ECO:0000259" key="10">
    <source>
        <dbReference type="PROSITE" id="PS50013"/>
    </source>
</evidence>
<feature type="domain" description="Integrase catalytic" evidence="11">
    <location>
        <begin position="1"/>
        <end position="72"/>
    </location>
</feature>
<organism evidence="12 13">
    <name type="scientific">Ranitomeya imitator</name>
    <name type="common">mimic poison frog</name>
    <dbReference type="NCBI Taxonomy" id="111125"/>
    <lineage>
        <taxon>Eukaryota</taxon>
        <taxon>Metazoa</taxon>
        <taxon>Chordata</taxon>
        <taxon>Craniata</taxon>
        <taxon>Vertebrata</taxon>
        <taxon>Euteleostomi</taxon>
        <taxon>Amphibia</taxon>
        <taxon>Batrachia</taxon>
        <taxon>Anura</taxon>
        <taxon>Neobatrachia</taxon>
        <taxon>Hyloidea</taxon>
        <taxon>Dendrobatidae</taxon>
        <taxon>Dendrobatinae</taxon>
        <taxon>Ranitomeya</taxon>
    </lineage>
</organism>
<reference evidence="12" key="1">
    <citation type="submission" date="2023-07" db="EMBL/GenBank/DDBJ databases">
        <authorList>
            <person name="Stuckert A."/>
        </authorList>
    </citation>
    <scope>NUCLEOTIDE SEQUENCE</scope>
</reference>
<evidence type="ECO:0000256" key="4">
    <source>
        <dbReference type="ARBA" id="ARBA00022617"/>
    </source>
</evidence>
<dbReference type="Pfam" id="PF24626">
    <property type="entry name" value="SH3_Tf2-1"/>
    <property type="match status" value="1"/>
</dbReference>
<dbReference type="PRINTS" id="PR00612">
    <property type="entry name" value="ALPHAHAEM"/>
</dbReference>
<evidence type="ECO:0000256" key="3">
    <source>
        <dbReference type="ARBA" id="ARBA00022448"/>
    </source>
</evidence>
<dbReference type="InterPro" id="IPR012292">
    <property type="entry name" value="Globin/Proto"/>
</dbReference>
<keyword evidence="7" id="KW-0408">Iron</keyword>
<evidence type="ECO:0000259" key="9">
    <source>
        <dbReference type="PROSITE" id="PS01033"/>
    </source>
</evidence>
<dbReference type="EMBL" id="CAUEEQ010017780">
    <property type="protein sequence ID" value="CAJ0940676.1"/>
    <property type="molecule type" value="Genomic_DNA"/>
</dbReference>
<gene>
    <name evidence="12" type="ORF">RIMI_LOCUS8819249</name>
</gene>
<protein>
    <submittedName>
        <fullName evidence="12">Uncharacterized protein</fullName>
    </submittedName>
</protein>
<dbReference type="PROSITE" id="PS01033">
    <property type="entry name" value="GLOBIN"/>
    <property type="match status" value="1"/>
</dbReference>
<evidence type="ECO:0000313" key="13">
    <source>
        <dbReference type="Proteomes" id="UP001176940"/>
    </source>
</evidence>
<dbReference type="PANTHER" id="PTHR11442">
    <property type="entry name" value="HEMOGLOBIN FAMILY MEMBER"/>
    <property type="match status" value="1"/>
</dbReference>
<sequence>MGIDLSFSSAFHPQTNGQTERTNQTLETYLRCFVSADQDDWVSFLPLAEFALNNRASSATLVSPFFCNSGFHPRFSSGQVESSDCPGVDSVVDRLQQIWTQVVDNLILSQEKAQLFANRRRRVGPRLRVGDLVLLSSRHIPMKVSSPKFKPRFIGPYRISEVLNPVSFRLTLPDSFSIHNVFHRSLLRRYVAPMVPSVEPPAPVLVEGELEYIVEKILDSRVSRRKLQYLVKWKGYAQEDNSWVFASDVHASDLVRAFHAAHPGRPGGSGEGSVTPPQGGGTVVNSVAELTPVVTSGTAASELPPSGVLLAFCFAGSSETQKVYRRAVSSARSDRPHTRNMTFSEVEKAAIVSILGKASGNVSALGAEALERMFLGFPQTKTYFAHFDRSHGSTDLQTHGGKVLGALAEAAKHLDNLEGSLSQLSDLHAYNLRVDPGNFSLLSHCILVTLAAHFSAHFDAVTHAAFDKFLAVVSNILTSKYR</sequence>
<keyword evidence="6" id="KW-0479">Metal-binding</keyword>
<name>A0ABN9LFY8_9NEOB</name>
<comment type="similarity">
    <text evidence="2">Belongs to the globin family.</text>
</comment>
<dbReference type="Pfam" id="PF00042">
    <property type="entry name" value="Globin"/>
    <property type="match status" value="1"/>
</dbReference>
<dbReference type="InterPro" id="IPR009050">
    <property type="entry name" value="Globin-like_sf"/>
</dbReference>
<dbReference type="Gene3D" id="3.30.420.10">
    <property type="entry name" value="Ribonuclease H-like superfamily/Ribonuclease H"/>
    <property type="match status" value="1"/>
</dbReference>
<dbReference type="SUPFAM" id="SSF53098">
    <property type="entry name" value="Ribonuclease H-like"/>
    <property type="match status" value="1"/>
</dbReference>
<dbReference type="InterPro" id="IPR056924">
    <property type="entry name" value="SH3_Tf2-1"/>
</dbReference>
<comment type="caution">
    <text evidence="12">The sequence shown here is derived from an EMBL/GenBank/DDBJ whole genome shotgun (WGS) entry which is preliminary data.</text>
</comment>
<dbReference type="InterPro" id="IPR016197">
    <property type="entry name" value="Chromo-like_dom_sf"/>
</dbReference>
<evidence type="ECO:0000256" key="7">
    <source>
        <dbReference type="ARBA" id="ARBA00023004"/>
    </source>
</evidence>
<evidence type="ECO:0000256" key="1">
    <source>
        <dbReference type="ARBA" id="ARBA00004123"/>
    </source>
</evidence>
<dbReference type="CDD" id="cd08927">
    <property type="entry name" value="Hb-alpha-like"/>
    <property type="match status" value="1"/>
</dbReference>
<evidence type="ECO:0000313" key="12">
    <source>
        <dbReference type="EMBL" id="CAJ0940676.1"/>
    </source>
</evidence>
<feature type="domain" description="Globin" evidence="9">
    <location>
        <begin position="342"/>
        <end position="482"/>
    </location>
</feature>
<evidence type="ECO:0000256" key="2">
    <source>
        <dbReference type="ARBA" id="ARBA00008705"/>
    </source>
</evidence>
<dbReference type="InterPro" id="IPR001584">
    <property type="entry name" value="Integrase_cat-core"/>
</dbReference>
<dbReference type="InterPro" id="IPR036397">
    <property type="entry name" value="RNaseH_sf"/>
</dbReference>
<dbReference type="Pfam" id="PF00385">
    <property type="entry name" value="Chromo"/>
    <property type="match status" value="1"/>
</dbReference>